<feature type="compositionally biased region" description="Low complexity" evidence="1">
    <location>
        <begin position="80"/>
        <end position="89"/>
    </location>
</feature>
<name>A0ABQ8FJ01_9FUNG</name>
<feature type="compositionally biased region" description="Basic and acidic residues" evidence="1">
    <location>
        <begin position="130"/>
        <end position="140"/>
    </location>
</feature>
<dbReference type="Proteomes" id="UP001648503">
    <property type="component" value="Unassembled WGS sequence"/>
</dbReference>
<feature type="region of interest" description="Disordered" evidence="1">
    <location>
        <begin position="66"/>
        <end position="140"/>
    </location>
</feature>
<dbReference type="PANTHER" id="PTHR28207:SF1">
    <property type="entry name" value="ATP SYNTHASE SUBUNIT H, MITOCHONDRIAL"/>
    <property type="match status" value="1"/>
</dbReference>
<proteinExistence type="predicted"/>
<organism evidence="2 3">
    <name type="scientific">Batrachochytrium salamandrivorans</name>
    <dbReference type="NCBI Taxonomy" id="1357716"/>
    <lineage>
        <taxon>Eukaryota</taxon>
        <taxon>Fungi</taxon>
        <taxon>Fungi incertae sedis</taxon>
        <taxon>Chytridiomycota</taxon>
        <taxon>Chytridiomycota incertae sedis</taxon>
        <taxon>Chytridiomycetes</taxon>
        <taxon>Rhizophydiales</taxon>
        <taxon>Rhizophydiales incertae sedis</taxon>
        <taxon>Batrachochytrium</taxon>
    </lineage>
</organism>
<keyword evidence="3" id="KW-1185">Reference proteome</keyword>
<sequence>MLRSTAVAFGRSMAARSTLVRAIPVAVRSFSATSASKDSVTDLYLNYIRNYKPAVVAERTDLPQTFAPPKAPAKPEFETESTLSASAEESMQEEEWPPLKSPIDDPANYPDAWDYSAGNDGGALLPQRTRPFDFDSHHGH</sequence>
<dbReference type="Pfam" id="PF10775">
    <property type="entry name" value="ATP_sub_h"/>
    <property type="match status" value="1"/>
</dbReference>
<protein>
    <recommendedName>
        <fullName evidence="4">ATP synthase subunit H, mitochondrial</fullName>
    </recommendedName>
</protein>
<evidence type="ECO:0000313" key="2">
    <source>
        <dbReference type="EMBL" id="KAH6599076.1"/>
    </source>
</evidence>
<dbReference type="PANTHER" id="PTHR28207">
    <property type="entry name" value="ATP SYNTHASE SUBUNIT H, MITOCHONDRIAL"/>
    <property type="match status" value="1"/>
</dbReference>
<evidence type="ECO:0008006" key="4">
    <source>
        <dbReference type="Google" id="ProtNLM"/>
    </source>
</evidence>
<dbReference type="EMBL" id="JAFCIX010000079">
    <property type="protein sequence ID" value="KAH6599076.1"/>
    <property type="molecule type" value="Genomic_DNA"/>
</dbReference>
<dbReference type="InterPro" id="IPR019711">
    <property type="entry name" value="ATP_synth_F0_suH"/>
</dbReference>
<accession>A0ABQ8FJ01</accession>
<evidence type="ECO:0000313" key="3">
    <source>
        <dbReference type="Proteomes" id="UP001648503"/>
    </source>
</evidence>
<evidence type="ECO:0000256" key="1">
    <source>
        <dbReference type="SAM" id="MobiDB-lite"/>
    </source>
</evidence>
<gene>
    <name evidence="2" type="ORF">BASA50_003286</name>
</gene>
<reference evidence="2 3" key="1">
    <citation type="submission" date="2021-02" db="EMBL/GenBank/DDBJ databases">
        <title>Variation within the Batrachochytrium salamandrivorans European outbreak.</title>
        <authorList>
            <person name="Kelly M."/>
            <person name="Pasmans F."/>
            <person name="Shea T.P."/>
            <person name="Munoz J.F."/>
            <person name="Carranza S."/>
            <person name="Cuomo C.A."/>
            <person name="Martel A."/>
        </authorList>
    </citation>
    <scope>NUCLEOTIDE SEQUENCE [LARGE SCALE GENOMIC DNA]</scope>
    <source>
        <strain evidence="2 3">AMFP18/2</strain>
    </source>
</reference>
<comment type="caution">
    <text evidence="2">The sequence shown here is derived from an EMBL/GenBank/DDBJ whole genome shotgun (WGS) entry which is preliminary data.</text>
</comment>